<proteinExistence type="predicted"/>
<accession>A0A1B1A2T4</accession>
<protein>
    <submittedName>
        <fullName evidence="2">Uncharacterized protein</fullName>
    </submittedName>
</protein>
<evidence type="ECO:0000313" key="3">
    <source>
        <dbReference type="Proteomes" id="UP000013243"/>
    </source>
</evidence>
<dbReference type="OrthoDB" id="7778431at2"/>
<dbReference type="AlphaFoldDB" id="A0A1B1A2T4"/>
<name>A0A1B1A2T4_9RHOB</name>
<feature type="region of interest" description="Disordered" evidence="1">
    <location>
        <begin position="72"/>
        <end position="111"/>
    </location>
</feature>
<dbReference type="EMBL" id="CP015230">
    <property type="protein sequence ID" value="ANP40894.1"/>
    <property type="molecule type" value="Genomic_DNA"/>
</dbReference>
<feature type="compositionally biased region" description="Low complexity" evidence="1">
    <location>
        <begin position="100"/>
        <end position="111"/>
    </location>
</feature>
<sequence>MTKPSAEPASLDPKGLFREAYRIEGLDASQCRSIFLDWALSAPMDFDTDAALSTLLAQYGPQFPDHPMTQVLCDGLSGGARPKRRGGWRSRPREPLTDLGSGQSSGQNGES</sequence>
<dbReference type="STRING" id="1265309.K529_008975"/>
<dbReference type="GeneID" id="28249961"/>
<dbReference type="Proteomes" id="UP000013243">
    <property type="component" value="Chromosome"/>
</dbReference>
<evidence type="ECO:0000313" key="2">
    <source>
        <dbReference type="EMBL" id="ANP40894.1"/>
    </source>
</evidence>
<reference evidence="2 3" key="1">
    <citation type="journal article" date="2016" name="ISME J.">
        <title>Global occurrence and heterogeneity of the Roseobacter-clade species Ruegeria mobilis.</title>
        <authorList>
            <person name="Sonnenschein E."/>
            <person name="Gram L."/>
        </authorList>
    </citation>
    <scope>NUCLEOTIDE SEQUENCE [LARGE SCALE GENOMIC DNA]</scope>
    <source>
        <strain evidence="2 3">F1926</strain>
    </source>
</reference>
<gene>
    <name evidence="2" type="ORF">K529_008975</name>
</gene>
<dbReference type="RefSeq" id="WP_005678588.1">
    <property type="nucleotide sequence ID" value="NZ_CP015230.1"/>
</dbReference>
<evidence type="ECO:0000256" key="1">
    <source>
        <dbReference type="SAM" id="MobiDB-lite"/>
    </source>
</evidence>
<feature type="compositionally biased region" description="Basic residues" evidence="1">
    <location>
        <begin position="81"/>
        <end position="90"/>
    </location>
</feature>
<organism evidence="2 3">
    <name type="scientific">Tritonibacter mobilis F1926</name>
    <dbReference type="NCBI Taxonomy" id="1265309"/>
    <lineage>
        <taxon>Bacteria</taxon>
        <taxon>Pseudomonadati</taxon>
        <taxon>Pseudomonadota</taxon>
        <taxon>Alphaproteobacteria</taxon>
        <taxon>Rhodobacterales</taxon>
        <taxon>Paracoccaceae</taxon>
        <taxon>Tritonibacter</taxon>
    </lineage>
</organism>
<dbReference type="KEGG" id="rmb:K529_008975"/>